<dbReference type="SUPFAM" id="SSF48726">
    <property type="entry name" value="Immunoglobulin"/>
    <property type="match status" value="1"/>
</dbReference>
<keyword evidence="3" id="KW-0677">Repeat</keyword>
<feature type="domain" description="Ig-like" evidence="5">
    <location>
        <begin position="7"/>
        <end position="134"/>
    </location>
</feature>
<evidence type="ECO:0000256" key="3">
    <source>
        <dbReference type="ARBA" id="ARBA00022737"/>
    </source>
</evidence>
<evidence type="ECO:0000259" key="5">
    <source>
        <dbReference type="PROSITE" id="PS50835"/>
    </source>
</evidence>
<keyword evidence="2" id="KW-0732">Signal</keyword>
<dbReference type="EMBL" id="JABFDY010000007">
    <property type="protein sequence ID" value="KAF7705005.1"/>
    <property type="molecule type" value="Genomic_DNA"/>
</dbReference>
<dbReference type="GO" id="GO:0005737">
    <property type="term" value="C:cytoplasm"/>
    <property type="evidence" value="ECO:0007669"/>
    <property type="project" value="TreeGrafter"/>
</dbReference>
<dbReference type="PANTHER" id="PTHR48051:SF42">
    <property type="entry name" value="LEUCINE-RICH REPEAT-CONTAINING PROTEIN 18-LIKE"/>
    <property type="match status" value="1"/>
</dbReference>
<dbReference type="Pfam" id="PF07686">
    <property type="entry name" value="V-set"/>
    <property type="match status" value="1"/>
</dbReference>
<proteinExistence type="predicted"/>
<evidence type="ECO:0000313" key="7">
    <source>
        <dbReference type="Proteomes" id="UP000606274"/>
    </source>
</evidence>
<evidence type="ECO:0000256" key="2">
    <source>
        <dbReference type="ARBA" id="ARBA00022729"/>
    </source>
</evidence>
<dbReference type="PANTHER" id="PTHR48051">
    <property type="match status" value="1"/>
</dbReference>
<dbReference type="Gene3D" id="3.80.10.10">
    <property type="entry name" value="Ribonuclease Inhibitor"/>
    <property type="match status" value="1"/>
</dbReference>
<dbReference type="PROSITE" id="PS50835">
    <property type="entry name" value="IG_LIKE"/>
    <property type="match status" value="1"/>
</dbReference>
<evidence type="ECO:0000313" key="6">
    <source>
        <dbReference type="EMBL" id="KAF7705005.1"/>
    </source>
</evidence>
<dbReference type="InterPro" id="IPR007110">
    <property type="entry name" value="Ig-like_dom"/>
</dbReference>
<accession>A0A8T0BDC5</accession>
<sequence length="498" mass="56596">MNLFLSPDVCTAINATVTPSPFLVALEGENATLSCQVTQHHKSDTALVLRWLFHPASGGDEQLLAKVNMRRAKFYGNYSKSFPKPKIKLIVVKQGKIYNLLIINITREDRGMYSCKVQEFKKHQEKWKSSVDFTAATELKVHFLPPTNAKDGIWSLFEENYHLVKSPQNSSGETVTSVVSLSPVLPKKQKNYKTKKKLDQLEEPPEIPAKAPIAKDCGGEFNELLGARDGQVVELHLDKDLKRRQMVKKKSKEPKGRKITPKMAKNAVKLTTDGKRRLDLSNMEITTFPKCILKLCDVDELDLSRNMLKKIPDTINRFVNLRLLDLHSNHLEQLPETIGHLQKLQNLNLCNNRLTSYGIPHTMALLRNLQKLNLGMNRIGTVPLFIAGLKELCELGLFNNLLTQIPVWLQNLPNLNRLNVKCNPLPVENPPKLDPIRRVECLYLVRKDCLCSECLRKCKEERDMLDQRLSGNSVQRKTIIARLITTNSTKQGDEAVCR</sequence>
<keyword evidence="4" id="KW-1015">Disulfide bond</keyword>
<dbReference type="Gene3D" id="2.60.40.10">
    <property type="entry name" value="Immunoglobulins"/>
    <property type="match status" value="1"/>
</dbReference>
<reference evidence="6" key="1">
    <citation type="submission" date="2020-08" db="EMBL/GenBank/DDBJ databases">
        <title>Chromosome-level assembly of Southern catfish (Silurus meridionalis) provides insights into visual adaptation to the nocturnal and benthic lifestyles.</title>
        <authorList>
            <person name="Zhang Y."/>
            <person name="Wang D."/>
            <person name="Peng Z."/>
        </authorList>
    </citation>
    <scope>NUCLEOTIDE SEQUENCE</scope>
    <source>
        <strain evidence="6">SWU-2019-XX</strain>
        <tissue evidence="6">Muscle</tissue>
    </source>
</reference>
<gene>
    <name evidence="6" type="ORF">HF521_020291</name>
</gene>
<dbReference type="AlphaFoldDB" id="A0A8T0BDC5"/>
<dbReference type="InterPro" id="IPR001611">
    <property type="entry name" value="Leu-rich_rpt"/>
</dbReference>
<dbReference type="SMART" id="SM00369">
    <property type="entry name" value="LRR_TYP"/>
    <property type="match status" value="4"/>
</dbReference>
<dbReference type="PROSITE" id="PS51450">
    <property type="entry name" value="LRR"/>
    <property type="match status" value="1"/>
</dbReference>
<dbReference type="Pfam" id="PF23598">
    <property type="entry name" value="LRR_14"/>
    <property type="match status" value="1"/>
</dbReference>
<protein>
    <recommendedName>
        <fullName evidence="5">Ig-like domain-containing protein</fullName>
    </recommendedName>
</protein>
<dbReference type="InterPro" id="IPR055414">
    <property type="entry name" value="LRR_R13L4/SHOC2-like"/>
</dbReference>
<dbReference type="InterPro" id="IPR032675">
    <property type="entry name" value="LRR_dom_sf"/>
</dbReference>
<dbReference type="SMART" id="SM00409">
    <property type="entry name" value="IG"/>
    <property type="match status" value="1"/>
</dbReference>
<dbReference type="FunFam" id="2.60.40.10:FF:001953">
    <property type="entry name" value="V-set and transmembrane domain containing 4b"/>
    <property type="match status" value="1"/>
</dbReference>
<dbReference type="Proteomes" id="UP000606274">
    <property type="component" value="Unassembled WGS sequence"/>
</dbReference>
<evidence type="ECO:0000256" key="4">
    <source>
        <dbReference type="ARBA" id="ARBA00023157"/>
    </source>
</evidence>
<dbReference type="InterPro" id="IPR013783">
    <property type="entry name" value="Ig-like_fold"/>
</dbReference>
<comment type="caution">
    <text evidence="6">The sequence shown here is derived from an EMBL/GenBank/DDBJ whole genome shotgun (WGS) entry which is preliminary data.</text>
</comment>
<evidence type="ECO:0000256" key="1">
    <source>
        <dbReference type="ARBA" id="ARBA00022614"/>
    </source>
</evidence>
<dbReference type="InterPro" id="IPR003599">
    <property type="entry name" value="Ig_sub"/>
</dbReference>
<dbReference type="InterPro" id="IPR036179">
    <property type="entry name" value="Ig-like_dom_sf"/>
</dbReference>
<dbReference type="InterPro" id="IPR013106">
    <property type="entry name" value="Ig_V-set"/>
</dbReference>
<organism evidence="6 7">
    <name type="scientific">Silurus meridionalis</name>
    <name type="common">Southern catfish</name>
    <name type="synonym">Silurus soldatovi meridionalis</name>
    <dbReference type="NCBI Taxonomy" id="175797"/>
    <lineage>
        <taxon>Eukaryota</taxon>
        <taxon>Metazoa</taxon>
        <taxon>Chordata</taxon>
        <taxon>Craniata</taxon>
        <taxon>Vertebrata</taxon>
        <taxon>Euteleostomi</taxon>
        <taxon>Actinopterygii</taxon>
        <taxon>Neopterygii</taxon>
        <taxon>Teleostei</taxon>
        <taxon>Ostariophysi</taxon>
        <taxon>Siluriformes</taxon>
        <taxon>Siluridae</taxon>
        <taxon>Silurus</taxon>
    </lineage>
</organism>
<name>A0A8T0BDC5_SILME</name>
<keyword evidence="7" id="KW-1185">Reference proteome</keyword>
<keyword evidence="1" id="KW-0433">Leucine-rich repeat</keyword>
<dbReference type="InterPro" id="IPR050216">
    <property type="entry name" value="LRR_domain-containing"/>
</dbReference>
<dbReference type="InterPro" id="IPR003591">
    <property type="entry name" value="Leu-rich_rpt_typical-subtyp"/>
</dbReference>
<dbReference type="SUPFAM" id="SSF52058">
    <property type="entry name" value="L domain-like"/>
    <property type="match status" value="1"/>
</dbReference>